<keyword evidence="2" id="KW-1185">Reference proteome</keyword>
<reference evidence="2" key="1">
    <citation type="submission" date="2023-01" db="EMBL/GenBank/DDBJ databases">
        <title>Key to firefly adult light organ development and bioluminescence: homeobox transcription factors regulate luciferase expression and transportation to peroxisome.</title>
        <authorList>
            <person name="Fu X."/>
        </authorList>
    </citation>
    <scope>NUCLEOTIDE SEQUENCE [LARGE SCALE GENOMIC DNA]</scope>
</reference>
<accession>A0AAN7S8X2</accession>
<sequence>MNQVVDAVVSGEMGYVAASNRFEVLSSALERYVKKRRQNPEAVVDKTSSKYHTVFTAEQEIELVTYLKDMQRQLFGMTMKEFRRLAYQLADAAIISTKIQK</sequence>
<dbReference type="EMBL" id="JARPUR010000004">
    <property type="protein sequence ID" value="KAK4878836.1"/>
    <property type="molecule type" value="Genomic_DNA"/>
</dbReference>
<organism evidence="1 2">
    <name type="scientific">Aquatica leii</name>
    <dbReference type="NCBI Taxonomy" id="1421715"/>
    <lineage>
        <taxon>Eukaryota</taxon>
        <taxon>Metazoa</taxon>
        <taxon>Ecdysozoa</taxon>
        <taxon>Arthropoda</taxon>
        <taxon>Hexapoda</taxon>
        <taxon>Insecta</taxon>
        <taxon>Pterygota</taxon>
        <taxon>Neoptera</taxon>
        <taxon>Endopterygota</taxon>
        <taxon>Coleoptera</taxon>
        <taxon>Polyphaga</taxon>
        <taxon>Elateriformia</taxon>
        <taxon>Elateroidea</taxon>
        <taxon>Lampyridae</taxon>
        <taxon>Luciolinae</taxon>
        <taxon>Aquatica</taxon>
    </lineage>
</organism>
<evidence type="ECO:0000313" key="2">
    <source>
        <dbReference type="Proteomes" id="UP001353858"/>
    </source>
</evidence>
<comment type="caution">
    <text evidence="1">The sequence shown here is derived from an EMBL/GenBank/DDBJ whole genome shotgun (WGS) entry which is preliminary data.</text>
</comment>
<proteinExistence type="predicted"/>
<gene>
    <name evidence="1" type="ORF">RN001_011342</name>
</gene>
<name>A0AAN7S8X2_9COLE</name>
<evidence type="ECO:0000313" key="1">
    <source>
        <dbReference type="EMBL" id="KAK4878836.1"/>
    </source>
</evidence>
<dbReference type="AlphaFoldDB" id="A0AAN7S8X2"/>
<protein>
    <submittedName>
        <fullName evidence="1">Uncharacterized protein</fullName>
    </submittedName>
</protein>
<dbReference type="Proteomes" id="UP001353858">
    <property type="component" value="Unassembled WGS sequence"/>
</dbReference>